<dbReference type="Proteomes" id="UP000193689">
    <property type="component" value="Unassembled WGS sequence"/>
</dbReference>
<sequence>MRAIINIPAALLLLSGTAADFWMYTYISYSGGDPWWEGVMILGAAPPVCDEILYSNRLKHLKDVSGDKRGVRFAGSALDPDIVEFNSERLGHYTIYKDRNYDMVDVDNQLKGKCVLNITSTYNCVFEKETDTGHSIFWCVSEVHV</sequence>
<evidence type="ECO:0000256" key="1">
    <source>
        <dbReference type="SAM" id="SignalP"/>
    </source>
</evidence>
<organism evidence="2 3">
    <name type="scientific">Pseudomassariella vexata</name>
    <dbReference type="NCBI Taxonomy" id="1141098"/>
    <lineage>
        <taxon>Eukaryota</taxon>
        <taxon>Fungi</taxon>
        <taxon>Dikarya</taxon>
        <taxon>Ascomycota</taxon>
        <taxon>Pezizomycotina</taxon>
        <taxon>Sordariomycetes</taxon>
        <taxon>Xylariomycetidae</taxon>
        <taxon>Amphisphaeriales</taxon>
        <taxon>Pseudomassariaceae</taxon>
        <taxon>Pseudomassariella</taxon>
    </lineage>
</organism>
<dbReference type="InParanoid" id="A0A1Y2EI84"/>
<dbReference type="RefSeq" id="XP_040720881.1">
    <property type="nucleotide sequence ID" value="XM_040865142.1"/>
</dbReference>
<dbReference type="EMBL" id="MCFJ01000001">
    <property type="protein sequence ID" value="ORY71289.1"/>
    <property type="molecule type" value="Genomic_DNA"/>
</dbReference>
<feature type="chain" id="PRO_5013345104" evidence="1">
    <location>
        <begin position="20"/>
        <end position="145"/>
    </location>
</feature>
<reference evidence="2 3" key="1">
    <citation type="submission" date="2016-07" db="EMBL/GenBank/DDBJ databases">
        <title>Pervasive Adenine N6-methylation of Active Genes in Fungi.</title>
        <authorList>
            <consortium name="DOE Joint Genome Institute"/>
            <person name="Mondo S.J."/>
            <person name="Dannebaum R.O."/>
            <person name="Kuo R.C."/>
            <person name="Labutti K."/>
            <person name="Haridas S."/>
            <person name="Kuo A."/>
            <person name="Salamov A."/>
            <person name="Ahrendt S.R."/>
            <person name="Lipzen A."/>
            <person name="Sullivan W."/>
            <person name="Andreopoulos W.B."/>
            <person name="Clum A."/>
            <person name="Lindquist E."/>
            <person name="Daum C."/>
            <person name="Ramamoorthy G.K."/>
            <person name="Gryganskyi A."/>
            <person name="Culley D."/>
            <person name="Magnuson J.K."/>
            <person name="James T.Y."/>
            <person name="O'Malley M.A."/>
            <person name="Stajich J.E."/>
            <person name="Spatafora J.W."/>
            <person name="Visel A."/>
            <person name="Grigoriev I.V."/>
        </authorList>
    </citation>
    <scope>NUCLEOTIDE SEQUENCE [LARGE SCALE GENOMIC DNA]</scope>
    <source>
        <strain evidence="2 3">CBS 129021</strain>
    </source>
</reference>
<accession>A0A1Y2EI84</accession>
<protein>
    <submittedName>
        <fullName evidence="2">Uncharacterized protein</fullName>
    </submittedName>
</protein>
<feature type="signal peptide" evidence="1">
    <location>
        <begin position="1"/>
        <end position="19"/>
    </location>
</feature>
<comment type="caution">
    <text evidence="2">The sequence shown here is derived from an EMBL/GenBank/DDBJ whole genome shotgun (WGS) entry which is preliminary data.</text>
</comment>
<proteinExistence type="predicted"/>
<gene>
    <name evidence="2" type="ORF">BCR38DRAFT_519721</name>
</gene>
<keyword evidence="1" id="KW-0732">Signal</keyword>
<evidence type="ECO:0000313" key="3">
    <source>
        <dbReference type="Proteomes" id="UP000193689"/>
    </source>
</evidence>
<dbReference type="GeneID" id="63781354"/>
<keyword evidence="3" id="KW-1185">Reference proteome</keyword>
<dbReference type="OrthoDB" id="3770142at2759"/>
<name>A0A1Y2EI84_9PEZI</name>
<evidence type="ECO:0000313" key="2">
    <source>
        <dbReference type="EMBL" id="ORY71289.1"/>
    </source>
</evidence>
<dbReference type="AlphaFoldDB" id="A0A1Y2EI84"/>